<name>A0A512DYJ8_9PROT</name>
<accession>A0A512DYJ8</accession>
<comment type="caution">
    <text evidence="1">The sequence shown here is derived from an EMBL/GenBank/DDBJ whole genome shotgun (WGS) entry which is preliminary data.</text>
</comment>
<dbReference type="OrthoDB" id="9800503at2"/>
<evidence type="ECO:0000313" key="2">
    <source>
        <dbReference type="Proteomes" id="UP000321523"/>
    </source>
</evidence>
<dbReference type="AlphaFoldDB" id="A0A512DYJ8"/>
<proteinExistence type="predicted"/>
<dbReference type="Proteomes" id="UP000321523">
    <property type="component" value="Unassembled WGS sequence"/>
</dbReference>
<dbReference type="RefSeq" id="WP_044432809.1">
    <property type="nucleotide sequence ID" value="NZ_BJYZ01000029.1"/>
</dbReference>
<dbReference type="EMBL" id="BJYZ01000029">
    <property type="protein sequence ID" value="GEO41567.1"/>
    <property type="molecule type" value="Genomic_DNA"/>
</dbReference>
<gene>
    <name evidence="1" type="ORF">SAE02_57150</name>
</gene>
<organism evidence="1 2">
    <name type="scientific">Skermanella aerolata</name>
    <dbReference type="NCBI Taxonomy" id="393310"/>
    <lineage>
        <taxon>Bacteria</taxon>
        <taxon>Pseudomonadati</taxon>
        <taxon>Pseudomonadota</taxon>
        <taxon>Alphaproteobacteria</taxon>
        <taxon>Rhodospirillales</taxon>
        <taxon>Azospirillaceae</taxon>
        <taxon>Skermanella</taxon>
    </lineage>
</organism>
<keyword evidence="2" id="KW-1185">Reference proteome</keyword>
<evidence type="ECO:0000313" key="1">
    <source>
        <dbReference type="EMBL" id="GEO41567.1"/>
    </source>
</evidence>
<sequence>MPGINVPDSRAADFTDVEAVKSESEIVKADDCVTAAKSALFDTPPANFRIGIAKGRFIAPDDIDTDKEFIEKLFIA</sequence>
<reference evidence="1 2" key="1">
    <citation type="submission" date="2019-07" db="EMBL/GenBank/DDBJ databases">
        <title>Whole genome shotgun sequence of Skermanella aerolata NBRC 106429.</title>
        <authorList>
            <person name="Hosoyama A."/>
            <person name="Uohara A."/>
            <person name="Ohji S."/>
            <person name="Ichikawa N."/>
        </authorList>
    </citation>
    <scope>NUCLEOTIDE SEQUENCE [LARGE SCALE GENOMIC DNA]</scope>
    <source>
        <strain evidence="1 2">NBRC 106429</strain>
    </source>
</reference>
<protein>
    <submittedName>
        <fullName evidence="1">Uncharacterized protein</fullName>
    </submittedName>
</protein>